<evidence type="ECO:0000313" key="5">
    <source>
        <dbReference type="Proteomes" id="UP000660070"/>
    </source>
</evidence>
<proteinExistence type="predicted"/>
<dbReference type="InterPro" id="IPR026444">
    <property type="entry name" value="Secre_tail"/>
</dbReference>
<evidence type="ECO:0000256" key="1">
    <source>
        <dbReference type="ARBA" id="ARBA00022729"/>
    </source>
</evidence>
<sequence length="430" mass="44792">MKKFYTLAIGVCSLAFANAQVSDLGSYVQVSDVSNTGVAVGNVDGSTFFMWSEETGGIVIGEAGANGVSGNCNITADGSIISMALPNPANQDKEEAVLYKVANQSLNFLGYLGVSSGSDTSSAWGMSSDGKNIVGFAWNTSSKGEGVYWKEGAAIVGLGSTVATRSSRADAVSADGSVIVGWQDASNGIRQGAMWKNGVQQLLKDNDGNILGAASAVSADGKTVVGIKNTTGEGYIWNETEGTIFLSSDNPDFVTSMSVISDDGSVALGLSFDPTTSILLGEGFIWTKTGGKVNLNDYVTSLGYDDLNIVFAVPTGISPDGKYLGGIGANFIEGDARGFLIKLPGAALASNEVSVSNKLSVYPNPVKDITTIRSSDKILGAEVYSTTGQLVYSSRTVVDNKINLSTLTKGLYILKVKTNKEVQTVKLIKD</sequence>
<protein>
    <submittedName>
        <fullName evidence="4">T9SS type A sorting domain-containing protein</fullName>
    </submittedName>
</protein>
<feature type="domain" description="Secretion system C-terminal sorting" evidence="3">
    <location>
        <begin position="361"/>
        <end position="428"/>
    </location>
</feature>
<evidence type="ECO:0000259" key="3">
    <source>
        <dbReference type="Pfam" id="PF18962"/>
    </source>
</evidence>
<name>A0ABS0FBM4_9FLAO</name>
<gene>
    <name evidence="4" type="ORF">IV494_07710</name>
</gene>
<feature type="signal peptide" evidence="2">
    <location>
        <begin position="1"/>
        <end position="19"/>
    </location>
</feature>
<evidence type="ECO:0000256" key="2">
    <source>
        <dbReference type="SAM" id="SignalP"/>
    </source>
</evidence>
<dbReference type="Proteomes" id="UP000660070">
    <property type="component" value="Unassembled WGS sequence"/>
</dbReference>
<comment type="caution">
    <text evidence="4">The sequence shown here is derived from an EMBL/GenBank/DDBJ whole genome shotgun (WGS) entry which is preliminary data.</text>
</comment>
<reference evidence="4 5" key="1">
    <citation type="submission" date="2020-11" db="EMBL/GenBank/DDBJ databases">
        <title>Kaistella gelatinilytica sp. nov., a flavobacterium isolated from Antarctic Soil.</title>
        <authorList>
            <person name="Li J."/>
        </authorList>
    </citation>
    <scope>NUCLEOTIDE SEQUENCE [LARGE SCALE GENOMIC DNA]</scope>
    <source>
        <strain evidence="4 5">G5-32</strain>
    </source>
</reference>
<dbReference type="Pfam" id="PF18962">
    <property type="entry name" value="Por_Secre_tail"/>
    <property type="match status" value="1"/>
</dbReference>
<dbReference type="EMBL" id="JADPVI010000002">
    <property type="protein sequence ID" value="MBF8457066.1"/>
    <property type="molecule type" value="Genomic_DNA"/>
</dbReference>
<accession>A0ABS0FBM4</accession>
<feature type="chain" id="PRO_5045283047" evidence="2">
    <location>
        <begin position="20"/>
        <end position="430"/>
    </location>
</feature>
<evidence type="ECO:0000313" key="4">
    <source>
        <dbReference type="EMBL" id="MBF8457066.1"/>
    </source>
</evidence>
<dbReference type="NCBIfam" id="TIGR04183">
    <property type="entry name" value="Por_Secre_tail"/>
    <property type="match status" value="1"/>
</dbReference>
<dbReference type="RefSeq" id="WP_196079588.1">
    <property type="nucleotide sequence ID" value="NZ_JADPVI010000002.1"/>
</dbReference>
<keyword evidence="1 2" id="KW-0732">Signal</keyword>
<organism evidence="4 5">
    <name type="scientific">Kaistella gelatinilytica</name>
    <dbReference type="NCBI Taxonomy" id="2787636"/>
    <lineage>
        <taxon>Bacteria</taxon>
        <taxon>Pseudomonadati</taxon>
        <taxon>Bacteroidota</taxon>
        <taxon>Flavobacteriia</taxon>
        <taxon>Flavobacteriales</taxon>
        <taxon>Weeksellaceae</taxon>
        <taxon>Chryseobacterium group</taxon>
        <taxon>Kaistella</taxon>
    </lineage>
</organism>
<keyword evidence="5" id="KW-1185">Reference proteome</keyword>